<feature type="compositionally biased region" description="Low complexity" evidence="1">
    <location>
        <begin position="107"/>
        <end position="119"/>
    </location>
</feature>
<organism evidence="2">
    <name type="scientific">Chlamydomonas euryale</name>
    <dbReference type="NCBI Taxonomy" id="1486919"/>
    <lineage>
        <taxon>Eukaryota</taxon>
        <taxon>Viridiplantae</taxon>
        <taxon>Chlorophyta</taxon>
        <taxon>core chlorophytes</taxon>
        <taxon>Chlorophyceae</taxon>
        <taxon>CS clade</taxon>
        <taxon>Chlamydomonadales</taxon>
        <taxon>Chlamydomonadaceae</taxon>
        <taxon>Chlamydomonas</taxon>
    </lineage>
</organism>
<dbReference type="AlphaFoldDB" id="A0A7R9V8H4"/>
<name>A0A7R9V8H4_9CHLO</name>
<sequence>MLPGSPLPSAATLPRARRFLQQQRRYIQQRRVMVAAARVRWEEVAAAAAAGHDVCDAAAMEQQRDLAQAKAALDDMVRGLNEEASQLSEMKLRVRAADLQQRGLSPGAAHQQAQARGAGSSCDAVDDWPEFVAIGGESSDEGLDDVSSSSDSSSASKSGVWEMDMVQALQKQHKRWVRSFRQQLANSPLELS</sequence>
<proteinExistence type="predicted"/>
<protein>
    <submittedName>
        <fullName evidence="2">Uncharacterized protein</fullName>
    </submittedName>
</protein>
<feature type="region of interest" description="Disordered" evidence="1">
    <location>
        <begin position="134"/>
        <end position="159"/>
    </location>
</feature>
<accession>A0A7R9V8H4</accession>
<evidence type="ECO:0000313" key="2">
    <source>
        <dbReference type="EMBL" id="CAD8287519.1"/>
    </source>
</evidence>
<dbReference type="EMBL" id="HBEC01016224">
    <property type="protein sequence ID" value="CAD8287519.1"/>
    <property type="molecule type" value="Transcribed_RNA"/>
</dbReference>
<gene>
    <name evidence="2" type="ORF">CEUR00632_LOCUS7558</name>
</gene>
<evidence type="ECO:0000256" key="1">
    <source>
        <dbReference type="SAM" id="MobiDB-lite"/>
    </source>
</evidence>
<reference evidence="2" key="1">
    <citation type="submission" date="2021-01" db="EMBL/GenBank/DDBJ databases">
        <authorList>
            <person name="Corre E."/>
            <person name="Pelletier E."/>
            <person name="Niang G."/>
            <person name="Scheremetjew M."/>
            <person name="Finn R."/>
            <person name="Kale V."/>
            <person name="Holt S."/>
            <person name="Cochrane G."/>
            <person name="Meng A."/>
            <person name="Brown T."/>
            <person name="Cohen L."/>
        </authorList>
    </citation>
    <scope>NUCLEOTIDE SEQUENCE</scope>
    <source>
        <strain evidence="2">CCMP219</strain>
    </source>
</reference>
<feature type="compositionally biased region" description="Low complexity" evidence="1">
    <location>
        <begin position="145"/>
        <end position="159"/>
    </location>
</feature>
<feature type="region of interest" description="Disordered" evidence="1">
    <location>
        <begin position="103"/>
        <end position="122"/>
    </location>
</feature>